<dbReference type="AlphaFoldDB" id="A0A2M8S0V3"/>
<keyword evidence="1" id="KW-0732">Signal</keyword>
<evidence type="ECO:0000313" key="3">
    <source>
        <dbReference type="Proteomes" id="UP000229329"/>
    </source>
</evidence>
<evidence type="ECO:0000313" key="2">
    <source>
        <dbReference type="EMBL" id="PJG84783.1"/>
    </source>
</evidence>
<protein>
    <submittedName>
        <fullName evidence="2">Uncharacterized protein</fullName>
    </submittedName>
</protein>
<organism evidence="2 3">
    <name type="scientific">Conservatibacter flavescens</name>
    <dbReference type="NCBI Taxonomy" id="28161"/>
    <lineage>
        <taxon>Bacteria</taxon>
        <taxon>Pseudomonadati</taxon>
        <taxon>Pseudomonadota</taxon>
        <taxon>Gammaproteobacteria</taxon>
        <taxon>Pasteurellales</taxon>
        <taxon>Pasteurellaceae</taxon>
        <taxon>Conservatibacter</taxon>
    </lineage>
</organism>
<evidence type="ECO:0000256" key="1">
    <source>
        <dbReference type="SAM" id="SignalP"/>
    </source>
</evidence>
<accession>A0A2M8S0V3</accession>
<name>A0A2M8S0V3_9PAST</name>
<dbReference type="Proteomes" id="UP000229329">
    <property type="component" value="Unassembled WGS sequence"/>
</dbReference>
<proteinExistence type="predicted"/>
<reference evidence="2 3" key="1">
    <citation type="submission" date="2017-11" db="EMBL/GenBank/DDBJ databases">
        <title>Reclassification of Bisgaard taxon 7 as Conservatibacter flavescens gen. nov., sp. nov.</title>
        <authorList>
            <person name="Christensen H."/>
        </authorList>
    </citation>
    <scope>NUCLEOTIDE SEQUENCE [LARGE SCALE GENOMIC DNA]</scope>
    <source>
        <strain evidence="2 3">7_4</strain>
    </source>
</reference>
<sequence>MKFSYTLMVTIVVSLLAGCAELSAINQKVGSWAGEVNKIMNVDNHKFEDKVTSKRDIDTLYVRIKRNVGFETMEEMLKCDPVSDNNCKWKKSALAQGGYVHEKTPGVYYRMADSFGRDGQYYVDVTIEKEGRNSIVYWKIKGSQEFANQTKAEILKAIK</sequence>
<feature type="chain" id="PRO_5014630893" evidence="1">
    <location>
        <begin position="25"/>
        <end position="159"/>
    </location>
</feature>
<keyword evidence="3" id="KW-1185">Reference proteome</keyword>
<dbReference type="RefSeq" id="WP_100289354.1">
    <property type="nucleotide sequence ID" value="NZ_PHHA01000021.1"/>
</dbReference>
<feature type="signal peptide" evidence="1">
    <location>
        <begin position="1"/>
        <end position="24"/>
    </location>
</feature>
<gene>
    <name evidence="2" type="ORF">CVP05_09605</name>
</gene>
<dbReference type="PROSITE" id="PS51257">
    <property type="entry name" value="PROKAR_LIPOPROTEIN"/>
    <property type="match status" value="1"/>
</dbReference>
<dbReference type="EMBL" id="PHHA01000021">
    <property type="protein sequence ID" value="PJG84783.1"/>
    <property type="molecule type" value="Genomic_DNA"/>
</dbReference>
<comment type="caution">
    <text evidence="2">The sequence shown here is derived from an EMBL/GenBank/DDBJ whole genome shotgun (WGS) entry which is preliminary data.</text>
</comment>
<dbReference type="OrthoDB" id="5680089at2"/>